<keyword evidence="5" id="KW-0539">Nucleus</keyword>
<gene>
    <name evidence="8" type="ORF">MKW98_019949</name>
</gene>
<evidence type="ECO:0000259" key="7">
    <source>
        <dbReference type="PROSITE" id="PS50863"/>
    </source>
</evidence>
<dbReference type="PANTHER" id="PTHR31391:SF4">
    <property type="entry name" value="B3 DOMAIN-CONTAINING PROTEIN OS03G0184500"/>
    <property type="match status" value="1"/>
</dbReference>
<dbReference type="PANTHER" id="PTHR31391">
    <property type="entry name" value="B3 DOMAIN-CONTAINING PROTEIN OS11G0197600-RELATED"/>
    <property type="match status" value="1"/>
</dbReference>
<dbReference type="InterPro" id="IPR015300">
    <property type="entry name" value="DNA-bd_pseudobarrel_sf"/>
</dbReference>
<dbReference type="InterPro" id="IPR003340">
    <property type="entry name" value="B3_DNA-bd"/>
</dbReference>
<comment type="caution">
    <text evidence="8">The sequence shown here is derived from an EMBL/GenBank/DDBJ whole genome shotgun (WGS) entry which is preliminary data.</text>
</comment>
<keyword evidence="3" id="KW-0238">DNA-binding</keyword>
<dbReference type="SMART" id="SM01019">
    <property type="entry name" value="B3"/>
    <property type="match status" value="3"/>
</dbReference>
<evidence type="ECO:0000256" key="5">
    <source>
        <dbReference type="ARBA" id="ARBA00023242"/>
    </source>
</evidence>
<dbReference type="SUPFAM" id="SSF101936">
    <property type="entry name" value="DNA-binding pseudobarrel domain"/>
    <property type="match status" value="4"/>
</dbReference>
<dbReference type="EMBL" id="JAJJMB010015809">
    <property type="protein sequence ID" value="KAI3851950.1"/>
    <property type="molecule type" value="Genomic_DNA"/>
</dbReference>
<keyword evidence="9" id="KW-1185">Reference proteome</keyword>
<dbReference type="Proteomes" id="UP001202328">
    <property type="component" value="Unassembled WGS sequence"/>
</dbReference>
<feature type="region of interest" description="Disordered" evidence="6">
    <location>
        <begin position="83"/>
        <end position="127"/>
    </location>
</feature>
<feature type="domain" description="TF-B3" evidence="7">
    <location>
        <begin position="1"/>
        <end position="47"/>
    </location>
</feature>
<comment type="subcellular location">
    <subcellularLocation>
        <location evidence="1">Nucleus</location>
    </subcellularLocation>
</comment>
<dbReference type="GO" id="GO:0003677">
    <property type="term" value="F:DNA binding"/>
    <property type="evidence" value="ECO:0007669"/>
    <property type="project" value="UniProtKB-KW"/>
</dbReference>
<reference evidence="8" key="1">
    <citation type="submission" date="2022-04" db="EMBL/GenBank/DDBJ databases">
        <title>A functionally conserved STORR gene fusion in Papaver species that diverged 16.8 million years ago.</title>
        <authorList>
            <person name="Catania T."/>
        </authorList>
    </citation>
    <scope>NUCLEOTIDE SEQUENCE</scope>
    <source>
        <strain evidence="8">S-188037</strain>
    </source>
</reference>
<protein>
    <recommendedName>
        <fullName evidence="7">TF-B3 domain-containing protein</fullName>
    </recommendedName>
</protein>
<evidence type="ECO:0000256" key="1">
    <source>
        <dbReference type="ARBA" id="ARBA00004123"/>
    </source>
</evidence>
<feature type="compositionally biased region" description="Low complexity" evidence="6">
    <location>
        <begin position="85"/>
        <end position="110"/>
    </location>
</feature>
<feature type="domain" description="TF-B3" evidence="7">
    <location>
        <begin position="288"/>
        <end position="385"/>
    </location>
</feature>
<accession>A0AAD4S209</accession>
<dbReference type="Gene3D" id="2.40.330.10">
    <property type="entry name" value="DNA-binding pseudobarrel domain"/>
    <property type="match status" value="4"/>
</dbReference>
<feature type="domain" description="TF-B3" evidence="7">
    <location>
        <begin position="419"/>
        <end position="516"/>
    </location>
</feature>
<keyword evidence="2" id="KW-0805">Transcription regulation</keyword>
<dbReference type="PROSITE" id="PS50863">
    <property type="entry name" value="B3"/>
    <property type="match status" value="4"/>
</dbReference>
<evidence type="ECO:0000256" key="6">
    <source>
        <dbReference type="SAM" id="MobiDB-lite"/>
    </source>
</evidence>
<evidence type="ECO:0000256" key="4">
    <source>
        <dbReference type="ARBA" id="ARBA00023163"/>
    </source>
</evidence>
<dbReference type="CDD" id="cd10017">
    <property type="entry name" value="B3_DNA"/>
    <property type="match status" value="3"/>
</dbReference>
<proteinExistence type="predicted"/>
<evidence type="ECO:0000313" key="9">
    <source>
        <dbReference type="Proteomes" id="UP001202328"/>
    </source>
</evidence>
<keyword evidence="4" id="KW-0804">Transcription</keyword>
<name>A0AAD4S209_9MAGN</name>
<dbReference type="AlphaFoldDB" id="A0AAD4S209"/>
<evidence type="ECO:0000313" key="8">
    <source>
        <dbReference type="EMBL" id="KAI3851950.1"/>
    </source>
</evidence>
<dbReference type="InterPro" id="IPR044837">
    <property type="entry name" value="REM16-like"/>
</dbReference>
<sequence>MRKAEGVISFENGWPEFVEFYSISVGHVILCRYDGNSKFQVHIFGMDATEIDYPSHNNDNASTEVKMTSTHFDEDQVVSIHSMSRESSLNSGSSQSNYEPSMSSESSYNQKAEPGRQELSQKRAKQRTVIPTRIHTKAFKATLEAAEAFKSDNPSFKLILQATHIKRDVTVPIAFTSLFLRNITQMVITLSISDGRTWEVGYVSRTYNEKTYSKLSKGWCKFLADNHLMEGDVCVFELVDRENIKMNVHIFKQQKAFARKLNAKIRYFTAEFQAMLEAAKKFTSENPFYKVVMRASYVQTHLVRVPLAFATSHFTNITQMVITLRVSNGRTWEVRYVSRSLKQKVLSHGWHKFVADNDLKEGDVCVFELVDRKNGKMLVHIFGQQKPSARKLTPKSSKYTVEFRATLDAAETFTSQNPFFKVVMQAAHIKKGMVRVPAAFGTQHLTDITRMVITLKVSDEKTWEVHYISGTPTERRISLGWREFVADNDLKEGDVCVFELVDFRKNHMNVHIFRLVQDMV</sequence>
<evidence type="ECO:0000256" key="2">
    <source>
        <dbReference type="ARBA" id="ARBA00023015"/>
    </source>
</evidence>
<evidence type="ECO:0000256" key="3">
    <source>
        <dbReference type="ARBA" id="ARBA00023125"/>
    </source>
</evidence>
<dbReference type="GO" id="GO:0005634">
    <property type="term" value="C:nucleus"/>
    <property type="evidence" value="ECO:0007669"/>
    <property type="project" value="UniProtKB-SubCell"/>
</dbReference>
<dbReference type="Pfam" id="PF02362">
    <property type="entry name" value="B3"/>
    <property type="match status" value="3"/>
</dbReference>
<organism evidence="8 9">
    <name type="scientific">Papaver atlanticum</name>
    <dbReference type="NCBI Taxonomy" id="357466"/>
    <lineage>
        <taxon>Eukaryota</taxon>
        <taxon>Viridiplantae</taxon>
        <taxon>Streptophyta</taxon>
        <taxon>Embryophyta</taxon>
        <taxon>Tracheophyta</taxon>
        <taxon>Spermatophyta</taxon>
        <taxon>Magnoliopsida</taxon>
        <taxon>Ranunculales</taxon>
        <taxon>Papaveraceae</taxon>
        <taxon>Papaveroideae</taxon>
        <taxon>Papaver</taxon>
    </lineage>
</organism>
<feature type="domain" description="TF-B3" evidence="7">
    <location>
        <begin position="154"/>
        <end position="254"/>
    </location>
</feature>